<reference evidence="3 4" key="2">
    <citation type="submission" date="2014-10" db="EMBL/GenBank/DDBJ databases">
        <title>Comparative genomics of the Paenibacillus odorifer group.</title>
        <authorList>
            <person name="Tsai Y.-C."/>
            <person name="Martin N."/>
            <person name="Korlach J."/>
            <person name="Wiedmann M."/>
        </authorList>
    </citation>
    <scope>NUCLEOTIDE SEQUENCE [LARGE SCALE GENOMIC DNA]</scope>
    <source>
        <strain evidence="3 4">DSM 18334</strain>
    </source>
</reference>
<dbReference type="STRING" id="268407.PWYN_23930"/>
<dbReference type="OrthoDB" id="9798191at2"/>
<feature type="region of interest" description="Disordered" evidence="1">
    <location>
        <begin position="28"/>
        <end position="47"/>
    </location>
</feature>
<dbReference type="eggNOG" id="COG1653">
    <property type="taxonomic scope" value="Bacteria"/>
</dbReference>
<accession>A0A098M6H3</accession>
<keyword evidence="4" id="KW-1185">Reference proteome</keyword>
<evidence type="ECO:0008006" key="5">
    <source>
        <dbReference type="Google" id="ProtNLM"/>
    </source>
</evidence>
<dbReference type="Pfam" id="PF01547">
    <property type="entry name" value="SBP_bac_1"/>
    <property type="match status" value="1"/>
</dbReference>
<dbReference type="AlphaFoldDB" id="A0A098M6H3"/>
<gene>
    <name evidence="3" type="ORF">PWYN_23930</name>
</gene>
<dbReference type="Gene3D" id="3.40.190.10">
    <property type="entry name" value="Periplasmic binding protein-like II"/>
    <property type="match status" value="2"/>
</dbReference>
<dbReference type="EMBL" id="JQCR01000003">
    <property type="protein sequence ID" value="KGE17633.1"/>
    <property type="molecule type" value="Genomic_DNA"/>
</dbReference>
<sequence length="434" mass="47245">MKKSYGIVLAVILCLSVMLTACGGNNGNATNAGNTNTSGDVGGSGNSGKKVKLSILSWNNEKEMAPLLEGFQAKYPNISFDFQHAPPVKDYISKLQTMLLSHSATDIFIIAAENRNEIIDGGYAIDLTNEPFMDVMLEGNKPMLSKNGKTYAFTQTGWVGGLWYNKDLFAKAGITTFPETWDEFIAACLTLKEAGIIPYYDNVGDVTMIHDGLFANTTLAKDADIDAKIFEGKATFEQSWTETFKLWKSGLVDNKILTADMIGLTADQIVNEFAVGNVAMITGGPWNINTFKEANPDLKYEMAPIPGPNPGGNYYAGAPGVGLAINSKTKYKEEALTFLSYLASPEGLKKFEEGSGAFITAKGYESTVSPEIEKAYKEGLLQGKFYLPMVSWPRHQEALRNQFMISSQDLIVGKGTPEGIAQALDKKLAEMDNK</sequence>
<dbReference type="InterPro" id="IPR050490">
    <property type="entry name" value="Bact_solute-bd_prot1"/>
</dbReference>
<dbReference type="RefSeq" id="WP_036656735.1">
    <property type="nucleotide sequence ID" value="NZ_JQCR01000003.1"/>
</dbReference>
<evidence type="ECO:0000313" key="3">
    <source>
        <dbReference type="EMBL" id="KGE17633.1"/>
    </source>
</evidence>
<evidence type="ECO:0000313" key="4">
    <source>
        <dbReference type="Proteomes" id="UP000029734"/>
    </source>
</evidence>
<feature type="compositionally biased region" description="Low complexity" evidence="1">
    <location>
        <begin position="28"/>
        <end position="39"/>
    </location>
</feature>
<evidence type="ECO:0000256" key="1">
    <source>
        <dbReference type="SAM" id="MobiDB-lite"/>
    </source>
</evidence>
<feature type="chain" id="PRO_5001945716" description="Sugar ABC transporter substrate-binding protein" evidence="2">
    <location>
        <begin position="24"/>
        <end position="434"/>
    </location>
</feature>
<organism evidence="3 4">
    <name type="scientific">Paenibacillus wynnii</name>
    <dbReference type="NCBI Taxonomy" id="268407"/>
    <lineage>
        <taxon>Bacteria</taxon>
        <taxon>Bacillati</taxon>
        <taxon>Bacillota</taxon>
        <taxon>Bacilli</taxon>
        <taxon>Bacillales</taxon>
        <taxon>Paenibacillaceae</taxon>
        <taxon>Paenibacillus</taxon>
    </lineage>
</organism>
<reference evidence="3 4" key="1">
    <citation type="submission" date="2014-08" db="EMBL/GenBank/DDBJ databases">
        <authorList>
            <person name="den Bakker H.C."/>
        </authorList>
    </citation>
    <scope>NUCLEOTIDE SEQUENCE [LARGE SCALE GENOMIC DNA]</scope>
    <source>
        <strain evidence="3 4">DSM 18334</strain>
    </source>
</reference>
<keyword evidence="2" id="KW-0732">Signal</keyword>
<proteinExistence type="predicted"/>
<dbReference type="InterPro" id="IPR006059">
    <property type="entry name" value="SBP"/>
</dbReference>
<dbReference type="PANTHER" id="PTHR43649">
    <property type="entry name" value="ARABINOSE-BINDING PROTEIN-RELATED"/>
    <property type="match status" value="1"/>
</dbReference>
<evidence type="ECO:0000256" key="2">
    <source>
        <dbReference type="SAM" id="SignalP"/>
    </source>
</evidence>
<dbReference type="Proteomes" id="UP000029734">
    <property type="component" value="Unassembled WGS sequence"/>
</dbReference>
<feature type="signal peptide" evidence="2">
    <location>
        <begin position="1"/>
        <end position="23"/>
    </location>
</feature>
<dbReference type="SUPFAM" id="SSF53850">
    <property type="entry name" value="Periplasmic binding protein-like II"/>
    <property type="match status" value="1"/>
</dbReference>
<protein>
    <recommendedName>
        <fullName evidence="5">Sugar ABC transporter substrate-binding protein</fullName>
    </recommendedName>
</protein>
<dbReference type="PANTHER" id="PTHR43649:SF12">
    <property type="entry name" value="DIACETYLCHITOBIOSE BINDING PROTEIN DASA"/>
    <property type="match status" value="1"/>
</dbReference>
<dbReference type="PROSITE" id="PS51257">
    <property type="entry name" value="PROKAR_LIPOPROTEIN"/>
    <property type="match status" value="1"/>
</dbReference>
<comment type="caution">
    <text evidence="3">The sequence shown here is derived from an EMBL/GenBank/DDBJ whole genome shotgun (WGS) entry which is preliminary data.</text>
</comment>
<name>A0A098M6H3_9BACL</name>